<gene>
    <name evidence="6" type="ORF">FY030_04580</name>
</gene>
<dbReference type="GO" id="GO:0006285">
    <property type="term" value="P:base-excision repair, AP site formation"/>
    <property type="evidence" value="ECO:0007669"/>
    <property type="project" value="InterPro"/>
</dbReference>
<dbReference type="GO" id="GO:0008263">
    <property type="term" value="F:pyrimidine-specific mismatch base pair DNA N-glycosylase activity"/>
    <property type="evidence" value="ECO:0007669"/>
    <property type="project" value="TreeGrafter"/>
</dbReference>
<dbReference type="InterPro" id="IPR005122">
    <property type="entry name" value="Uracil-DNA_glycosylase-like"/>
</dbReference>
<name>A0A5J6V8M6_9MICO</name>
<dbReference type="Proteomes" id="UP000326546">
    <property type="component" value="Chromosome"/>
</dbReference>
<accession>A0A5J6V8M6</accession>
<feature type="compositionally biased region" description="Basic and acidic residues" evidence="4">
    <location>
        <begin position="200"/>
        <end position="213"/>
    </location>
</feature>
<organism evidence="6 7">
    <name type="scientific">Ornithinimicrobium pratense</name>
    <dbReference type="NCBI Taxonomy" id="2593973"/>
    <lineage>
        <taxon>Bacteria</taxon>
        <taxon>Bacillati</taxon>
        <taxon>Actinomycetota</taxon>
        <taxon>Actinomycetes</taxon>
        <taxon>Micrococcales</taxon>
        <taxon>Ornithinimicrobiaceae</taxon>
        <taxon>Ornithinimicrobium</taxon>
    </lineage>
</organism>
<feature type="compositionally biased region" description="Basic residues" evidence="4">
    <location>
        <begin position="37"/>
        <end position="47"/>
    </location>
</feature>
<dbReference type="OrthoDB" id="9799921at2"/>
<protein>
    <recommendedName>
        <fullName evidence="5">Uracil-DNA glycosylase-like domain-containing protein</fullName>
    </recommendedName>
</protein>
<dbReference type="PANTHER" id="PTHR12159">
    <property type="entry name" value="G/T AND G/U MISMATCH-SPECIFIC DNA GLYCOSYLASE"/>
    <property type="match status" value="1"/>
</dbReference>
<keyword evidence="3" id="KW-0234">DNA repair</keyword>
<dbReference type="InterPro" id="IPR036895">
    <property type="entry name" value="Uracil-DNA_glycosylase-like_sf"/>
</dbReference>
<evidence type="ECO:0000313" key="7">
    <source>
        <dbReference type="Proteomes" id="UP000326546"/>
    </source>
</evidence>
<feature type="domain" description="Uracil-DNA glycosylase-like" evidence="5">
    <location>
        <begin position="61"/>
        <end position="217"/>
    </location>
</feature>
<dbReference type="Gene3D" id="3.40.470.10">
    <property type="entry name" value="Uracil-DNA glycosylase-like domain"/>
    <property type="match status" value="1"/>
</dbReference>
<evidence type="ECO:0000256" key="2">
    <source>
        <dbReference type="ARBA" id="ARBA00022801"/>
    </source>
</evidence>
<dbReference type="PANTHER" id="PTHR12159:SF9">
    <property type="entry name" value="G_T MISMATCH-SPECIFIC THYMINE DNA GLYCOSYLASE"/>
    <property type="match status" value="1"/>
</dbReference>
<keyword evidence="7" id="KW-1185">Reference proteome</keyword>
<keyword evidence="1" id="KW-0227">DNA damage</keyword>
<dbReference type="Pfam" id="PF03167">
    <property type="entry name" value="UDG"/>
    <property type="match status" value="1"/>
</dbReference>
<sequence length="233" mass="25329">MVIAGSPSTAHGAVWRGVTVGLSAVRRRSLTVEKKPTPKKPTPKKPTPKKEHAVDVLDDLLDHDLRLVVVGTAVGDCAARRGHYYAGPGQSFWTLLARAGLTPRVLPPPDDATLVEHGIGLTDLVKIEAQSHGRQLVFDVPSLAAKLSEHRPRWVAFNGKVAATHCARWAGHRPPGLGLQDWTFAGAPVFVLPSSSGANRRRDYDGRPDRESWWEDLGTLVRKEDQPTQATSA</sequence>
<dbReference type="SUPFAM" id="SSF52141">
    <property type="entry name" value="Uracil-DNA glycosylase-like"/>
    <property type="match status" value="1"/>
</dbReference>
<proteinExistence type="predicted"/>
<evidence type="ECO:0000313" key="6">
    <source>
        <dbReference type="EMBL" id="QFG70148.1"/>
    </source>
</evidence>
<evidence type="ECO:0000256" key="3">
    <source>
        <dbReference type="ARBA" id="ARBA00023204"/>
    </source>
</evidence>
<dbReference type="AlphaFoldDB" id="A0A5J6V8M6"/>
<keyword evidence="2" id="KW-0378">Hydrolase</keyword>
<dbReference type="GO" id="GO:0004844">
    <property type="term" value="F:uracil DNA N-glycosylase activity"/>
    <property type="evidence" value="ECO:0007669"/>
    <property type="project" value="TreeGrafter"/>
</dbReference>
<dbReference type="CDD" id="cd10028">
    <property type="entry name" value="UDG-F2_TDG_MUG"/>
    <property type="match status" value="1"/>
</dbReference>
<feature type="region of interest" description="Disordered" evidence="4">
    <location>
        <begin position="197"/>
        <end position="233"/>
    </location>
</feature>
<reference evidence="6 7" key="1">
    <citation type="submission" date="2019-09" db="EMBL/GenBank/DDBJ databases">
        <title>Serinicoccus pratensis sp. nov., isolated from meadow soil.</title>
        <authorList>
            <person name="Zhang W."/>
        </authorList>
    </citation>
    <scope>NUCLEOTIDE SEQUENCE [LARGE SCALE GENOMIC DNA]</scope>
    <source>
        <strain evidence="6 7">W204</strain>
    </source>
</reference>
<dbReference type="InterPro" id="IPR015637">
    <property type="entry name" value="MUG/TDG"/>
</dbReference>
<dbReference type="EMBL" id="CP044427">
    <property type="protein sequence ID" value="QFG70148.1"/>
    <property type="molecule type" value="Genomic_DNA"/>
</dbReference>
<evidence type="ECO:0000256" key="4">
    <source>
        <dbReference type="SAM" id="MobiDB-lite"/>
    </source>
</evidence>
<feature type="region of interest" description="Disordered" evidence="4">
    <location>
        <begin position="26"/>
        <end position="51"/>
    </location>
</feature>
<dbReference type="KEGG" id="serw:FY030_04580"/>
<evidence type="ECO:0000256" key="1">
    <source>
        <dbReference type="ARBA" id="ARBA00022763"/>
    </source>
</evidence>
<evidence type="ECO:0000259" key="5">
    <source>
        <dbReference type="Pfam" id="PF03167"/>
    </source>
</evidence>